<feature type="signal peptide" evidence="3">
    <location>
        <begin position="1"/>
        <end position="16"/>
    </location>
</feature>
<dbReference type="EMBL" id="JAZDUA010000285">
    <property type="protein sequence ID" value="KAK7862250.1"/>
    <property type="molecule type" value="Genomic_DNA"/>
</dbReference>
<reference evidence="4 5" key="1">
    <citation type="submission" date="2024-03" db="EMBL/GenBank/DDBJ databases">
        <title>The genome assembly and annotation of the cricket Gryllus longicercus Weissman &amp; Gray.</title>
        <authorList>
            <person name="Szrajer S."/>
            <person name="Gray D."/>
            <person name="Ylla G."/>
        </authorList>
    </citation>
    <scope>NUCLEOTIDE SEQUENCE [LARGE SCALE GENOMIC DNA]</scope>
    <source>
        <strain evidence="4">DAG 2021-001</strain>
        <tissue evidence="4">Whole body minus gut</tissue>
    </source>
</reference>
<dbReference type="AlphaFoldDB" id="A0AAN9VI33"/>
<evidence type="ECO:0000256" key="3">
    <source>
        <dbReference type="SAM" id="SignalP"/>
    </source>
</evidence>
<comment type="caution">
    <text evidence="4">The sequence shown here is derived from an EMBL/GenBank/DDBJ whole genome shotgun (WGS) entry which is preliminary data.</text>
</comment>
<dbReference type="Pfam" id="PF00379">
    <property type="entry name" value="Chitin_bind_4"/>
    <property type="match status" value="1"/>
</dbReference>
<keyword evidence="1" id="KW-0873">Pyrrolidone carboxylic acid</keyword>
<protein>
    <recommendedName>
        <fullName evidence="6">Cuticle protein</fullName>
    </recommendedName>
</protein>
<dbReference type="Proteomes" id="UP001378592">
    <property type="component" value="Unassembled WGS sequence"/>
</dbReference>
<feature type="chain" id="PRO_5042891895" description="Cuticle protein" evidence="3">
    <location>
        <begin position="17"/>
        <end position="261"/>
    </location>
</feature>
<organism evidence="4 5">
    <name type="scientific">Gryllus longicercus</name>
    <dbReference type="NCBI Taxonomy" id="2509291"/>
    <lineage>
        <taxon>Eukaryota</taxon>
        <taxon>Metazoa</taxon>
        <taxon>Ecdysozoa</taxon>
        <taxon>Arthropoda</taxon>
        <taxon>Hexapoda</taxon>
        <taxon>Insecta</taxon>
        <taxon>Pterygota</taxon>
        <taxon>Neoptera</taxon>
        <taxon>Polyneoptera</taxon>
        <taxon>Orthoptera</taxon>
        <taxon>Ensifera</taxon>
        <taxon>Gryllidea</taxon>
        <taxon>Grylloidea</taxon>
        <taxon>Gryllidae</taxon>
        <taxon>Gryllinae</taxon>
        <taxon>Gryllus</taxon>
    </lineage>
</organism>
<gene>
    <name evidence="4" type="ORF">R5R35_008128</name>
</gene>
<dbReference type="InterPro" id="IPR050468">
    <property type="entry name" value="Cuticle_Struct_Prot"/>
</dbReference>
<evidence type="ECO:0000313" key="4">
    <source>
        <dbReference type="EMBL" id="KAK7862250.1"/>
    </source>
</evidence>
<keyword evidence="2" id="KW-0193">Cuticle</keyword>
<evidence type="ECO:0000256" key="2">
    <source>
        <dbReference type="PROSITE-ProRule" id="PRU00497"/>
    </source>
</evidence>
<dbReference type="PANTHER" id="PTHR10380:SF196">
    <property type="entry name" value="CUTICULAR PROTEIN 72EA"/>
    <property type="match status" value="1"/>
</dbReference>
<name>A0AAN9VI33_9ORTH</name>
<dbReference type="InterPro" id="IPR000618">
    <property type="entry name" value="Insect_cuticle"/>
</dbReference>
<sequence length="261" mass="25423">MKVLIVVACVLAAAAATPGLIGAPVAYSAPVAAAVVVAPSVSSQYHAQDELGQFSYGYQGPLSAKQEVRTADGITRGGYSYVDAHGLVQSAQYVSDPVNGFRVAATNLPVGPGVPAPPVPAPVAVAAAPVAAVAAAPAVVEARYAAPAVVGAPLPVADTPEVAAAKAAHFQAHAAAKAAIYGRKKRSPGLLAAPAVAAYAAPASVAVHAPVAYAAPASVAVHAPVAYAAHAVVPARSFAYSTVAAHPGAIVAAHPGAVVVA</sequence>
<proteinExistence type="predicted"/>
<dbReference type="GO" id="GO:0008010">
    <property type="term" value="F:structural constituent of chitin-based larval cuticle"/>
    <property type="evidence" value="ECO:0007669"/>
    <property type="project" value="TreeGrafter"/>
</dbReference>
<dbReference type="PROSITE" id="PS51155">
    <property type="entry name" value="CHIT_BIND_RR_2"/>
    <property type="match status" value="1"/>
</dbReference>
<keyword evidence="5" id="KW-1185">Reference proteome</keyword>
<dbReference type="PANTHER" id="PTHR10380">
    <property type="entry name" value="CUTICLE PROTEIN"/>
    <property type="match status" value="1"/>
</dbReference>
<evidence type="ECO:0008006" key="6">
    <source>
        <dbReference type="Google" id="ProtNLM"/>
    </source>
</evidence>
<dbReference type="GO" id="GO:0062129">
    <property type="term" value="C:chitin-based extracellular matrix"/>
    <property type="evidence" value="ECO:0007669"/>
    <property type="project" value="TreeGrafter"/>
</dbReference>
<evidence type="ECO:0000256" key="1">
    <source>
        <dbReference type="ARBA" id="ARBA00023283"/>
    </source>
</evidence>
<accession>A0AAN9VI33</accession>
<keyword evidence="3" id="KW-0732">Signal</keyword>
<evidence type="ECO:0000313" key="5">
    <source>
        <dbReference type="Proteomes" id="UP001378592"/>
    </source>
</evidence>